<keyword evidence="2 3" id="KW-0812">Transmembrane</keyword>
<feature type="compositionally biased region" description="Basic and acidic residues" evidence="1">
    <location>
        <begin position="1"/>
        <end position="19"/>
    </location>
</feature>
<evidence type="ECO:0000256" key="2">
    <source>
        <dbReference type="SAM" id="Phobius"/>
    </source>
</evidence>
<keyword evidence="4" id="KW-1185">Reference proteome</keyword>
<comment type="caution">
    <text evidence="3">The sequence shown here is derived from an EMBL/GenBank/DDBJ whole genome shotgun (WGS) entry which is preliminary data.</text>
</comment>
<dbReference type="AlphaFoldDB" id="A0A023BDY5"/>
<protein>
    <submittedName>
        <fullName evidence="3">Transmembrane protein</fullName>
    </submittedName>
</protein>
<keyword evidence="2" id="KW-1133">Transmembrane helix</keyword>
<evidence type="ECO:0000313" key="4">
    <source>
        <dbReference type="Proteomes" id="UP000019763"/>
    </source>
</evidence>
<evidence type="ECO:0000256" key="1">
    <source>
        <dbReference type="SAM" id="MobiDB-lite"/>
    </source>
</evidence>
<feature type="non-terminal residue" evidence="3">
    <location>
        <position position="1"/>
    </location>
</feature>
<reference evidence="3" key="1">
    <citation type="submission" date="2013-12" db="EMBL/GenBank/DDBJ databases">
        <authorList>
            <person name="Omoto C.K."/>
            <person name="Sibley D."/>
            <person name="Venepally P."/>
            <person name="Hadjithomas M."/>
            <person name="Karamycheva S."/>
            <person name="Brunk B."/>
            <person name="Roos D."/>
            <person name="Caler E."/>
            <person name="Lorenzi H."/>
        </authorList>
    </citation>
    <scope>NUCLEOTIDE SEQUENCE</scope>
</reference>
<feature type="transmembrane region" description="Helical" evidence="2">
    <location>
        <begin position="77"/>
        <end position="99"/>
    </location>
</feature>
<dbReference type="RefSeq" id="XP_011128517.1">
    <property type="nucleotide sequence ID" value="XM_011130215.1"/>
</dbReference>
<keyword evidence="2" id="KW-0472">Membrane</keyword>
<accession>A0A023BDY5</accession>
<proteinExistence type="predicted"/>
<organism evidence="3 4">
    <name type="scientific">Gregarina niphandrodes</name>
    <name type="common">Septate eugregarine</name>
    <dbReference type="NCBI Taxonomy" id="110365"/>
    <lineage>
        <taxon>Eukaryota</taxon>
        <taxon>Sar</taxon>
        <taxon>Alveolata</taxon>
        <taxon>Apicomplexa</taxon>
        <taxon>Conoidasida</taxon>
        <taxon>Gregarinasina</taxon>
        <taxon>Eugregarinorida</taxon>
        <taxon>Gregarinidae</taxon>
        <taxon>Gregarina</taxon>
    </lineage>
</organism>
<name>A0A023BDY5_GRENI</name>
<evidence type="ECO:0000313" key="3">
    <source>
        <dbReference type="EMBL" id="EZG89010.1"/>
    </source>
</evidence>
<dbReference type="EMBL" id="AFNH02000030">
    <property type="protein sequence ID" value="EZG89010.1"/>
    <property type="molecule type" value="Genomic_DNA"/>
</dbReference>
<dbReference type="VEuPathDB" id="CryptoDB:GNI_003500"/>
<feature type="region of interest" description="Disordered" evidence="1">
    <location>
        <begin position="1"/>
        <end position="28"/>
    </location>
</feature>
<dbReference type="Proteomes" id="UP000019763">
    <property type="component" value="Unassembled WGS sequence"/>
</dbReference>
<sequence length="128" mass="13602">DGLPKREVRQDNHSSHHPELAAGFKRRGRRGPCLATEGVSGRIAGVSSLRAKSSTLVASTTPQTGAATAAEMPADNLWLTVGSTVASGGVIACLLVGAYKREHRLSVDRRKDSIDYLMSDGDLSEDEK</sequence>
<dbReference type="GeneID" id="22910378"/>
<gene>
    <name evidence="3" type="ORF">GNI_003500</name>
</gene>